<name>A0ABR2ZGG3_9AGAR</name>
<proteinExistence type="predicted"/>
<protein>
    <submittedName>
        <fullName evidence="1">Uncharacterized protein</fullName>
    </submittedName>
</protein>
<dbReference type="PROSITE" id="PS51300">
    <property type="entry name" value="NIRD"/>
    <property type="match status" value="1"/>
</dbReference>
<dbReference type="Proteomes" id="UP001437256">
    <property type="component" value="Unassembled WGS sequence"/>
</dbReference>
<keyword evidence="2" id="KW-1185">Reference proteome</keyword>
<gene>
    <name evidence="1" type="ORF">AAF712_013166</name>
</gene>
<accession>A0ABR2ZGG3</accession>
<evidence type="ECO:0000313" key="2">
    <source>
        <dbReference type="Proteomes" id="UP001437256"/>
    </source>
</evidence>
<evidence type="ECO:0000313" key="1">
    <source>
        <dbReference type="EMBL" id="KAL0060046.1"/>
    </source>
</evidence>
<dbReference type="EMBL" id="JBBXMP010000195">
    <property type="protein sequence ID" value="KAL0060046.1"/>
    <property type="molecule type" value="Genomic_DNA"/>
</dbReference>
<organism evidence="1 2">
    <name type="scientific">Marasmius tenuissimus</name>
    <dbReference type="NCBI Taxonomy" id="585030"/>
    <lineage>
        <taxon>Eukaryota</taxon>
        <taxon>Fungi</taxon>
        <taxon>Dikarya</taxon>
        <taxon>Basidiomycota</taxon>
        <taxon>Agaricomycotina</taxon>
        <taxon>Agaricomycetes</taxon>
        <taxon>Agaricomycetidae</taxon>
        <taxon>Agaricales</taxon>
        <taxon>Marasmiineae</taxon>
        <taxon>Marasmiaceae</taxon>
        <taxon>Marasmius</taxon>
    </lineage>
</organism>
<reference evidence="1 2" key="1">
    <citation type="submission" date="2024-05" db="EMBL/GenBank/DDBJ databases">
        <title>A draft genome resource for the thread blight pathogen Marasmius tenuissimus strain MS-2.</title>
        <authorList>
            <person name="Yulfo-Soto G.E."/>
            <person name="Baruah I.K."/>
            <person name="Amoako-Attah I."/>
            <person name="Bukari Y."/>
            <person name="Meinhardt L.W."/>
            <person name="Bailey B.A."/>
            <person name="Cohen S.P."/>
        </authorList>
    </citation>
    <scope>NUCLEOTIDE SEQUENCE [LARGE SCALE GENOMIC DNA]</scope>
    <source>
        <strain evidence="1 2">MS-2</strain>
    </source>
</reference>
<sequence>MPAPEVSVPAHEVRPVVGHVNLMVDTFLANVSGEDLRPIVRGLLSSGHPGVAKTFSDVARSYYTIKRESFKVKTRHLFAIGSQGEFVPTEHYEEASVQARSLYGIGMGLAALGVLSSMIKGTVGIRWDEDDKIFSALVVLDSDITQAIQVSRPLTASLRDEDYGR</sequence>
<comment type="caution">
    <text evidence="1">The sequence shown here is derived from an EMBL/GenBank/DDBJ whole genome shotgun (WGS) entry which is preliminary data.</text>
</comment>